<feature type="domain" description="Response regulatory" evidence="4">
    <location>
        <begin position="4"/>
        <end position="117"/>
    </location>
</feature>
<dbReference type="AlphaFoldDB" id="A0A1Q8ZM53"/>
<dbReference type="CDD" id="cd00383">
    <property type="entry name" value="trans_reg_C"/>
    <property type="match status" value="1"/>
</dbReference>
<proteinExistence type="predicted"/>
<feature type="domain" description="OmpR/PhoB-type" evidence="5">
    <location>
        <begin position="126"/>
        <end position="227"/>
    </location>
</feature>
<accession>A0A1Q8ZM53</accession>
<dbReference type="PROSITE" id="PS51755">
    <property type="entry name" value="OMPR_PHOB"/>
    <property type="match status" value="1"/>
</dbReference>
<dbReference type="Pfam" id="PF00486">
    <property type="entry name" value="Trans_reg_C"/>
    <property type="match status" value="1"/>
</dbReference>
<evidence type="ECO:0000259" key="5">
    <source>
        <dbReference type="PROSITE" id="PS51755"/>
    </source>
</evidence>
<keyword evidence="7" id="KW-1185">Reference proteome</keyword>
<gene>
    <name evidence="6" type="ORF">BJF95_13865</name>
</gene>
<evidence type="ECO:0000259" key="4">
    <source>
        <dbReference type="PROSITE" id="PS50110"/>
    </source>
</evidence>
<dbReference type="GO" id="GO:0000156">
    <property type="term" value="F:phosphorelay response regulator activity"/>
    <property type="evidence" value="ECO:0007669"/>
    <property type="project" value="TreeGrafter"/>
</dbReference>
<dbReference type="SMART" id="SM00448">
    <property type="entry name" value="REC"/>
    <property type="match status" value="1"/>
</dbReference>
<dbReference type="InterPro" id="IPR039420">
    <property type="entry name" value="WalR-like"/>
</dbReference>
<dbReference type="InterPro" id="IPR001867">
    <property type="entry name" value="OmpR/PhoB-type_DNA-bd"/>
</dbReference>
<dbReference type="GO" id="GO:0005829">
    <property type="term" value="C:cytosol"/>
    <property type="evidence" value="ECO:0007669"/>
    <property type="project" value="TreeGrafter"/>
</dbReference>
<evidence type="ECO:0000313" key="6">
    <source>
        <dbReference type="EMBL" id="OLP43007.1"/>
    </source>
</evidence>
<name>A0A1Q8ZM53_9HYPH</name>
<dbReference type="RefSeq" id="WP_075641215.1">
    <property type="nucleotide sequence ID" value="NZ_MKIM01000029.1"/>
</dbReference>
<dbReference type="SUPFAM" id="SSF46894">
    <property type="entry name" value="C-terminal effector domain of the bipartite response regulators"/>
    <property type="match status" value="1"/>
</dbReference>
<keyword evidence="1 3" id="KW-0238">DNA-binding</keyword>
<dbReference type="EMBL" id="MKIM01000029">
    <property type="protein sequence ID" value="OLP43007.1"/>
    <property type="molecule type" value="Genomic_DNA"/>
</dbReference>
<sequence>MTALVLIAEDDVEIANILEAYFIREGFRTVHARDGKVALELHLALKPDIALVDVTMPRLDGWEVLAELRRRGNTPVIMITALDKEVDRLQGLRIGADDYIVKPFNPIEVVARAKAILRRAGLANTGATIRVGRLTIDLDSYQVNLETNGTVKPVTLTLTEFRLLAHLARTPSKAFTRGELIDACLPGSDAMDRTVDSHLSKLRKKLELAGAEGMLASIRGIGYRLVIEA</sequence>
<feature type="DNA-binding region" description="OmpR/PhoB-type" evidence="3">
    <location>
        <begin position="126"/>
        <end position="227"/>
    </location>
</feature>
<protein>
    <submittedName>
        <fullName evidence="6">DNA-binding response regulator</fullName>
    </submittedName>
</protein>
<evidence type="ECO:0000256" key="3">
    <source>
        <dbReference type="PROSITE-ProRule" id="PRU01091"/>
    </source>
</evidence>
<dbReference type="CDD" id="cd17574">
    <property type="entry name" value="REC_OmpR"/>
    <property type="match status" value="1"/>
</dbReference>
<comment type="caution">
    <text evidence="6">The sequence shown here is derived from an EMBL/GenBank/DDBJ whole genome shotgun (WGS) entry which is preliminary data.</text>
</comment>
<evidence type="ECO:0000256" key="1">
    <source>
        <dbReference type="ARBA" id="ARBA00023125"/>
    </source>
</evidence>
<evidence type="ECO:0000256" key="2">
    <source>
        <dbReference type="PROSITE-ProRule" id="PRU00169"/>
    </source>
</evidence>
<dbReference type="InterPro" id="IPR016032">
    <property type="entry name" value="Sig_transdc_resp-reg_C-effctor"/>
</dbReference>
<dbReference type="Proteomes" id="UP000186894">
    <property type="component" value="Unassembled WGS sequence"/>
</dbReference>
<dbReference type="SUPFAM" id="SSF52172">
    <property type="entry name" value="CheY-like"/>
    <property type="match status" value="1"/>
</dbReference>
<feature type="modified residue" description="4-aspartylphosphate" evidence="2">
    <location>
        <position position="53"/>
    </location>
</feature>
<dbReference type="Pfam" id="PF00072">
    <property type="entry name" value="Response_reg"/>
    <property type="match status" value="1"/>
</dbReference>
<dbReference type="InterPro" id="IPR011006">
    <property type="entry name" value="CheY-like_superfamily"/>
</dbReference>
<keyword evidence="2" id="KW-0597">Phosphoprotein</keyword>
<evidence type="ECO:0000313" key="7">
    <source>
        <dbReference type="Proteomes" id="UP000186894"/>
    </source>
</evidence>
<dbReference type="GO" id="GO:0006355">
    <property type="term" value="P:regulation of DNA-templated transcription"/>
    <property type="evidence" value="ECO:0007669"/>
    <property type="project" value="InterPro"/>
</dbReference>
<dbReference type="InterPro" id="IPR001789">
    <property type="entry name" value="Sig_transdc_resp-reg_receiver"/>
</dbReference>
<reference evidence="6 7" key="1">
    <citation type="submission" date="2016-09" db="EMBL/GenBank/DDBJ databases">
        <title>Rhizobium oryziradicis sp. nov., isolated from the root of rice.</title>
        <authorList>
            <person name="Zhao J."/>
            <person name="Zhang X."/>
        </authorList>
    </citation>
    <scope>NUCLEOTIDE SEQUENCE [LARGE SCALE GENOMIC DNA]</scope>
    <source>
        <strain evidence="6 7">N19</strain>
    </source>
</reference>
<dbReference type="PANTHER" id="PTHR48111:SF59">
    <property type="entry name" value="TRANSCRIPTIONAL REGULATORY PROTEIN BAER"/>
    <property type="match status" value="1"/>
</dbReference>
<dbReference type="Gene3D" id="6.10.250.690">
    <property type="match status" value="1"/>
</dbReference>
<dbReference type="OrthoDB" id="9801602at2"/>
<dbReference type="PANTHER" id="PTHR48111">
    <property type="entry name" value="REGULATOR OF RPOS"/>
    <property type="match status" value="1"/>
</dbReference>
<dbReference type="Gene3D" id="1.10.10.10">
    <property type="entry name" value="Winged helix-like DNA-binding domain superfamily/Winged helix DNA-binding domain"/>
    <property type="match status" value="1"/>
</dbReference>
<dbReference type="STRING" id="1867956.BJF95_13865"/>
<dbReference type="GO" id="GO:0000976">
    <property type="term" value="F:transcription cis-regulatory region binding"/>
    <property type="evidence" value="ECO:0007669"/>
    <property type="project" value="TreeGrafter"/>
</dbReference>
<dbReference type="PROSITE" id="PS50110">
    <property type="entry name" value="RESPONSE_REGULATORY"/>
    <property type="match status" value="1"/>
</dbReference>
<dbReference type="SMART" id="SM00862">
    <property type="entry name" value="Trans_reg_C"/>
    <property type="match status" value="1"/>
</dbReference>
<dbReference type="Gene3D" id="3.40.50.2300">
    <property type="match status" value="1"/>
</dbReference>
<dbReference type="GO" id="GO:0032993">
    <property type="term" value="C:protein-DNA complex"/>
    <property type="evidence" value="ECO:0007669"/>
    <property type="project" value="TreeGrafter"/>
</dbReference>
<dbReference type="InterPro" id="IPR036388">
    <property type="entry name" value="WH-like_DNA-bd_sf"/>
</dbReference>
<organism evidence="6 7">
    <name type="scientific">Rhizobium oryziradicis</name>
    <dbReference type="NCBI Taxonomy" id="1867956"/>
    <lineage>
        <taxon>Bacteria</taxon>
        <taxon>Pseudomonadati</taxon>
        <taxon>Pseudomonadota</taxon>
        <taxon>Alphaproteobacteria</taxon>
        <taxon>Hyphomicrobiales</taxon>
        <taxon>Rhizobiaceae</taxon>
        <taxon>Rhizobium/Agrobacterium group</taxon>
        <taxon>Rhizobium</taxon>
    </lineage>
</organism>